<keyword evidence="5" id="KW-1015">Disulfide bond</keyword>
<evidence type="ECO:0000256" key="1">
    <source>
        <dbReference type="ARBA" id="ARBA00010505"/>
    </source>
</evidence>
<sequence length="292" mass="33136">MVMGRVTRYKYISSRATRRIHIDRYLRKAAPLTLRPMATSFQWLWVATQYKYMFSTSTRRAHVHVHQSPSRHNFYKAQDRMAHTTFPSDLPVPIDDGATSHLTPGTPFPTSISLPSTASPPTSKVSPGSLSGLTILFFYPRTAAPNETVPDSWNSIPGARGCTPQACSFRDLSTELLKLGVSQIFGCSTQSTEYQLELKERTNLPYQLLSDEKLECTKELKLPTMEWEGKTLIKRMAMVVEDGRILKVFYPVFPPDRSAGEVVEWLRGEYKGREKLASQEEEGMLRNLQKRG</sequence>
<evidence type="ECO:0000313" key="9">
    <source>
        <dbReference type="EMBL" id="GIZ42941.1"/>
    </source>
</evidence>
<dbReference type="InterPro" id="IPR050924">
    <property type="entry name" value="Peroxiredoxin_BCP/PrxQ"/>
</dbReference>
<evidence type="ECO:0000259" key="8">
    <source>
        <dbReference type="Pfam" id="PF08534"/>
    </source>
</evidence>
<dbReference type="PANTHER" id="PTHR42801:SF21">
    <property type="entry name" value="BCPB PROTEIN"/>
    <property type="match status" value="1"/>
</dbReference>
<evidence type="ECO:0000256" key="6">
    <source>
        <dbReference type="ARBA" id="ARBA00023284"/>
    </source>
</evidence>
<dbReference type="GO" id="GO:0045454">
    <property type="term" value="P:cell redox homeostasis"/>
    <property type="evidence" value="ECO:0007669"/>
    <property type="project" value="TreeGrafter"/>
</dbReference>
<feature type="compositionally biased region" description="Polar residues" evidence="7">
    <location>
        <begin position="100"/>
        <end position="125"/>
    </location>
</feature>
<keyword evidence="10" id="KW-1185">Reference proteome</keyword>
<dbReference type="OrthoDB" id="338622at2759"/>
<comment type="caution">
    <text evidence="9">The sequence shown here is derived from an EMBL/GenBank/DDBJ whole genome shotgun (WGS) entry which is preliminary data.</text>
</comment>
<dbReference type="Proteomes" id="UP000825890">
    <property type="component" value="Unassembled WGS sequence"/>
</dbReference>
<dbReference type="Pfam" id="PF08534">
    <property type="entry name" value="Redoxin"/>
    <property type="match status" value="1"/>
</dbReference>
<name>A0A9P3CHN8_9PEZI</name>
<dbReference type="PANTHER" id="PTHR42801">
    <property type="entry name" value="THIOREDOXIN-DEPENDENT PEROXIDE REDUCTASE"/>
    <property type="match status" value="1"/>
</dbReference>
<dbReference type="GO" id="GO:0005737">
    <property type="term" value="C:cytoplasm"/>
    <property type="evidence" value="ECO:0007669"/>
    <property type="project" value="TreeGrafter"/>
</dbReference>
<dbReference type="GeneID" id="68291763"/>
<evidence type="ECO:0000256" key="7">
    <source>
        <dbReference type="SAM" id="MobiDB-lite"/>
    </source>
</evidence>
<keyword evidence="2" id="KW-0575">Peroxidase</keyword>
<keyword evidence="4" id="KW-0560">Oxidoreductase</keyword>
<proteinExistence type="inferred from homology"/>
<evidence type="ECO:0000256" key="2">
    <source>
        <dbReference type="ARBA" id="ARBA00022559"/>
    </source>
</evidence>
<evidence type="ECO:0000256" key="3">
    <source>
        <dbReference type="ARBA" id="ARBA00022862"/>
    </source>
</evidence>
<evidence type="ECO:0000256" key="4">
    <source>
        <dbReference type="ARBA" id="ARBA00023002"/>
    </source>
</evidence>
<dbReference type="GO" id="GO:0008379">
    <property type="term" value="F:thioredoxin peroxidase activity"/>
    <property type="evidence" value="ECO:0007669"/>
    <property type="project" value="TreeGrafter"/>
</dbReference>
<dbReference type="GO" id="GO:0034599">
    <property type="term" value="P:cellular response to oxidative stress"/>
    <property type="evidence" value="ECO:0007669"/>
    <property type="project" value="TreeGrafter"/>
</dbReference>
<evidence type="ECO:0000256" key="5">
    <source>
        <dbReference type="ARBA" id="ARBA00023157"/>
    </source>
</evidence>
<dbReference type="SUPFAM" id="SSF52833">
    <property type="entry name" value="Thioredoxin-like"/>
    <property type="match status" value="1"/>
</dbReference>
<dbReference type="CDD" id="cd03017">
    <property type="entry name" value="PRX_BCP"/>
    <property type="match status" value="1"/>
</dbReference>
<comment type="similarity">
    <text evidence="1">Belongs to the peroxiredoxin family. Prx5 subfamily.</text>
</comment>
<dbReference type="EMBL" id="BOLY01000003">
    <property type="protein sequence ID" value="GIZ42941.1"/>
    <property type="molecule type" value="Genomic_DNA"/>
</dbReference>
<organism evidence="9 10">
    <name type="scientific">Cercospora kikuchii</name>
    <dbReference type="NCBI Taxonomy" id="84275"/>
    <lineage>
        <taxon>Eukaryota</taxon>
        <taxon>Fungi</taxon>
        <taxon>Dikarya</taxon>
        <taxon>Ascomycota</taxon>
        <taxon>Pezizomycotina</taxon>
        <taxon>Dothideomycetes</taxon>
        <taxon>Dothideomycetidae</taxon>
        <taxon>Mycosphaerellales</taxon>
        <taxon>Mycosphaerellaceae</taxon>
        <taxon>Cercospora</taxon>
    </lineage>
</organism>
<protein>
    <recommendedName>
        <fullName evidence="8">Redoxin domain-containing protein</fullName>
    </recommendedName>
</protein>
<evidence type="ECO:0000313" key="10">
    <source>
        <dbReference type="Proteomes" id="UP000825890"/>
    </source>
</evidence>
<accession>A0A9P3CHN8</accession>
<dbReference type="InterPro" id="IPR036249">
    <property type="entry name" value="Thioredoxin-like_sf"/>
</dbReference>
<dbReference type="InterPro" id="IPR013740">
    <property type="entry name" value="Redoxin"/>
</dbReference>
<dbReference type="AlphaFoldDB" id="A0A9P3CHN8"/>
<feature type="region of interest" description="Disordered" evidence="7">
    <location>
        <begin position="94"/>
        <end position="125"/>
    </location>
</feature>
<keyword evidence="6" id="KW-0676">Redox-active center</keyword>
<dbReference type="RefSeq" id="XP_044657428.1">
    <property type="nucleotide sequence ID" value="XM_044801493.1"/>
</dbReference>
<gene>
    <name evidence="9" type="ORF">CKM354_000618800</name>
</gene>
<dbReference type="Gene3D" id="3.40.30.10">
    <property type="entry name" value="Glutaredoxin"/>
    <property type="match status" value="1"/>
</dbReference>
<keyword evidence="3" id="KW-0049">Antioxidant</keyword>
<reference evidence="9 10" key="1">
    <citation type="submission" date="2021-01" db="EMBL/GenBank/DDBJ databases">
        <title>Cercospora kikuchii MAFF 305040 whole genome shotgun sequence.</title>
        <authorList>
            <person name="Kashiwa T."/>
            <person name="Suzuki T."/>
        </authorList>
    </citation>
    <scope>NUCLEOTIDE SEQUENCE [LARGE SCALE GENOMIC DNA]</scope>
    <source>
        <strain evidence="9 10">MAFF 305040</strain>
    </source>
</reference>
<feature type="domain" description="Redoxin" evidence="8">
    <location>
        <begin position="105"/>
        <end position="258"/>
    </location>
</feature>